<evidence type="ECO:0000313" key="1">
    <source>
        <dbReference type="EMBL" id="SBT05397.1"/>
    </source>
</evidence>
<proteinExistence type="predicted"/>
<sequence>MTDILKHYFVPSVREGLATQIVATSAGQRSEVKVSLTAAAYGTSGAQDRCSLSPAATDVDKTGKIALYGPGDVVGFDPRIVVHTDPKPNVGDFEANYFPSVEFADADFPWRYSVEKADNVGKLNPWIVLVVLAAESRGGVEAEFAELPVEERDPKLPGAVKVLHTDSLPDLECSWRWAHVRVTSSKGGEMDTEAIKNAIAAGDVAAVSVLQCARRLAPGVRYSAFVVPSRALGRLAALGVPQEPPPSATTLAWNNESKEEILLPYYYRWDFGTSAVGDFENLVRLLEPRDMPSDLGLRKMDCSNPGFGISGVNRTDSRAEEDEKGVLEMEGALFALDTEVTPWGKDAKTAEEPTLQTELADLLNRPNTEDLADCDDRANKSLENRELEFTAEDPRTQKEKGFSSIRGFYDVLKHEVEIRWEPLQSAVVLFECRQVSDNRLIFSEKLRSNQPTCTVMLDRLKPEAEYVFSIGPVGMGDEMKTTGSFTIRLPRVVPPAYGRWHHGHLEKYGKIVDAKASTSSWLDVLNLDPRHRTATGLGAEVVRKNQEALMASAWEQLGAVKGANEILRKAQLGRDASVQLHKRLVSQPNDDVFFAMTAPMMRFLALPTTSRDVGGGERPARLSVAELLRTRTNLPLAALDPALRRMASATRVLAKRSSRMLARRGIPKPRSTSGQLIHHLARGDVAAAGPTRRPVGLSRIADVSKQQFAATWPGTPVSAPVFDESMVMAKLENALKKMPFNGLKGIPDPDLTGKAVLGALASWLKPPTVVSADRSVVAANAENVLRNIREQLPLRIHPNSTVAARVFERFQKAPAERRDNLDPILWAPEFETPMYEPLFELGHSTFLPGVEKIRQNTVACVLPNRRFIEAYLCGLNHEFAGELLWRGYPTDQRGTYFRTFWDRSESSDAEVKDIAPINEWGKPFGRNTPAGDDANNGLVLLIRGNLLARYPDTLVYAIDLNKYGPVRDLKWEEVAPKRPLFFATLPPDISFFGFSFNVATARGDGDDKGMLFVIEQSPGLPRHGLDDNSTARGARDANSAWSDFSLQSQFGAYLDSVITKDAGKYGDWATASSASIATKSFQRSVRVAIHAKQLVSSRNNKAATDH</sequence>
<reference evidence="1 2" key="1">
    <citation type="submission" date="2016-06" db="EMBL/GenBank/DDBJ databases">
        <authorList>
            <person name="Kjaerup R.B."/>
            <person name="Dalgaard T.S."/>
            <person name="Juul-Madsen H.R."/>
        </authorList>
    </citation>
    <scope>NUCLEOTIDE SEQUENCE [LARGE SCALE GENOMIC DNA]</scope>
    <source>
        <strain evidence="1">2</strain>
    </source>
</reference>
<evidence type="ECO:0000313" key="2">
    <source>
        <dbReference type="Proteomes" id="UP000199600"/>
    </source>
</evidence>
<dbReference type="Proteomes" id="UP000199600">
    <property type="component" value="Unassembled WGS sequence"/>
</dbReference>
<gene>
    <name evidence="1" type="ORF">PROAA_1520007</name>
</gene>
<dbReference type="RefSeq" id="WP_186410146.1">
    <property type="nucleotide sequence ID" value="NZ_FLQY01000060.1"/>
</dbReference>
<dbReference type="EMBL" id="FLQY01000060">
    <property type="protein sequence ID" value="SBT05397.1"/>
    <property type="molecule type" value="Genomic_DNA"/>
</dbReference>
<keyword evidence="2" id="KW-1185">Reference proteome</keyword>
<accession>A0A1A8XLV9</accession>
<organism evidence="1 2">
    <name type="scientific">Candidatus Propionivibrio aalborgensis</name>
    <dbReference type="NCBI Taxonomy" id="1860101"/>
    <lineage>
        <taxon>Bacteria</taxon>
        <taxon>Pseudomonadati</taxon>
        <taxon>Pseudomonadota</taxon>
        <taxon>Betaproteobacteria</taxon>
        <taxon>Rhodocyclales</taxon>
        <taxon>Rhodocyclaceae</taxon>
        <taxon>Propionivibrio</taxon>
    </lineage>
</organism>
<name>A0A1A8XLV9_9RHOO</name>
<protein>
    <submittedName>
        <fullName evidence="1">Uncharacterized protein</fullName>
    </submittedName>
</protein>
<dbReference type="AlphaFoldDB" id="A0A1A8XLV9"/>